<dbReference type="Pfam" id="PF00612">
    <property type="entry name" value="IQ"/>
    <property type="match status" value="5"/>
</dbReference>
<evidence type="ECO:0000256" key="2">
    <source>
        <dbReference type="ARBA" id="ARBA00024341"/>
    </source>
</evidence>
<evidence type="ECO:0000313" key="5">
    <source>
        <dbReference type="EMBL" id="KAB1201771.1"/>
    </source>
</evidence>
<dbReference type="PANTHER" id="PTHR32295">
    <property type="entry name" value="IQ-DOMAIN 5-RELATED"/>
    <property type="match status" value="1"/>
</dbReference>
<comment type="caution">
    <text evidence="5">The sequence shown here is derived from an EMBL/GenBank/DDBJ whole genome shotgun (WGS) entry which is preliminary data.</text>
</comment>
<organism evidence="5 6">
    <name type="scientific">Morella rubra</name>
    <name type="common">Chinese bayberry</name>
    <dbReference type="NCBI Taxonomy" id="262757"/>
    <lineage>
        <taxon>Eukaryota</taxon>
        <taxon>Viridiplantae</taxon>
        <taxon>Streptophyta</taxon>
        <taxon>Embryophyta</taxon>
        <taxon>Tracheophyta</taxon>
        <taxon>Spermatophyta</taxon>
        <taxon>Magnoliopsida</taxon>
        <taxon>eudicotyledons</taxon>
        <taxon>Gunneridae</taxon>
        <taxon>Pentapetalae</taxon>
        <taxon>rosids</taxon>
        <taxon>fabids</taxon>
        <taxon>Fagales</taxon>
        <taxon>Myricaceae</taxon>
        <taxon>Morella</taxon>
    </lineage>
</organism>
<dbReference type="PANTHER" id="PTHR32295:SF108">
    <property type="entry name" value="PROTEIN IQ-DOMAIN 20"/>
    <property type="match status" value="1"/>
</dbReference>
<dbReference type="Gene3D" id="1.20.5.190">
    <property type="match status" value="4"/>
</dbReference>
<feature type="region of interest" description="Disordered" evidence="4">
    <location>
        <begin position="103"/>
        <end position="152"/>
    </location>
</feature>
<feature type="region of interest" description="Disordered" evidence="4">
    <location>
        <begin position="411"/>
        <end position="431"/>
    </location>
</feature>
<feature type="compositionally biased region" description="Basic and acidic residues" evidence="4">
    <location>
        <begin position="125"/>
        <end position="138"/>
    </location>
</feature>
<keyword evidence="1" id="KW-0112">Calmodulin-binding</keyword>
<evidence type="ECO:0000256" key="3">
    <source>
        <dbReference type="ARBA" id="ARBA00045534"/>
    </source>
</evidence>
<feature type="compositionally biased region" description="Polar residues" evidence="4">
    <location>
        <begin position="21"/>
        <end position="37"/>
    </location>
</feature>
<dbReference type="SMART" id="SM00015">
    <property type="entry name" value="IQ"/>
    <property type="match status" value="6"/>
</dbReference>
<evidence type="ECO:0000313" key="6">
    <source>
        <dbReference type="Proteomes" id="UP000516437"/>
    </source>
</evidence>
<dbReference type="PROSITE" id="PS50096">
    <property type="entry name" value="IQ"/>
    <property type="match status" value="6"/>
</dbReference>
<comment type="function">
    <text evidence="3">May be involved in cooperative interactions with calmodulins or calmodulin-like proteins. Recruits calmodulin proteins to microtubules, thus being a potential scaffold in cellular signaling and trafficking. May associate with nucleic acids and regulate gene expression at the transcriptional or post-transcriptional level.</text>
</comment>
<dbReference type="Proteomes" id="UP000516437">
    <property type="component" value="Chromosome 8"/>
</dbReference>
<name>A0A6A1UNC0_9ROSI</name>
<sequence>MAISKKWLDMVKKKFLKSSHPDSTLPNTKRPSSSEETASFAKDTSAASQKKNLTKEEDAAAIKIQACFRGYLARRAFQAPTKSVVVTSSRSKGMGKNQSCFKMVERKLRKSSRTNNRARSTSNKEATEQARKTSRPRESMQATSSQKKRRGALENLFNIVPRMFHRRSSHRDVLSGNRNTCPTSSTEEAITKEETVKVEYSHEAVSSTSPSVRQKEEFTKADAAAIKIQKVFRGHRARRALEMLKSQVSISRKENTRRTLRLPRKRVNLVRRKSPKTSHRDISFPHPKARARTSTDEAISMKETTNSVNSTDVAASSTPSSRQGERLTREDIAAIKIQALFRGHLVRLRFRARQSIARRSKKKKLRMSPNCFGMVQRKFHRKSNRNTISPHVNNKQSSSIKEAVAKDETINTIDSNEATNSLSVPSSRKEELPSQEHAAAIKIQAIFRGHRARRAFQRLKNLVSRSMKKENTRRTMRMPQKLFNRVRRKFRKTSHRDLVFPHTNICARSSTDVTDQETINGHEELTEEDHAAIKIQACFRGHLARRAFRALKSLVKLQAVVRGACVRRQARIATHCMHALARLQVRVRARQLLNGEDLLCDDR</sequence>
<evidence type="ECO:0000256" key="1">
    <source>
        <dbReference type="ARBA" id="ARBA00022860"/>
    </source>
</evidence>
<dbReference type="SUPFAM" id="SSF52540">
    <property type="entry name" value="P-loop containing nucleoside triphosphate hydrolases"/>
    <property type="match status" value="1"/>
</dbReference>
<proteinExistence type="inferred from homology"/>
<dbReference type="EMBL" id="RXIC02000026">
    <property type="protein sequence ID" value="KAB1201771.1"/>
    <property type="molecule type" value="Genomic_DNA"/>
</dbReference>
<feature type="compositionally biased region" description="Polar residues" evidence="4">
    <location>
        <begin position="302"/>
        <end position="322"/>
    </location>
</feature>
<evidence type="ECO:0000256" key="4">
    <source>
        <dbReference type="SAM" id="MobiDB-lite"/>
    </source>
</evidence>
<dbReference type="InterPro" id="IPR000048">
    <property type="entry name" value="IQ_motif_EF-hand-BS"/>
</dbReference>
<gene>
    <name evidence="5" type="ORF">CJ030_MR8G006043</name>
</gene>
<dbReference type="GO" id="GO:0005516">
    <property type="term" value="F:calmodulin binding"/>
    <property type="evidence" value="ECO:0007669"/>
    <property type="project" value="UniProtKB-KW"/>
</dbReference>
<dbReference type="OrthoDB" id="694295at2759"/>
<feature type="region of interest" description="Disordered" evidence="4">
    <location>
        <begin position="18"/>
        <end position="53"/>
    </location>
</feature>
<keyword evidence="6" id="KW-1185">Reference proteome</keyword>
<protein>
    <submittedName>
        <fullName evidence="5">Protein IQ-DOMAIN 31</fullName>
    </submittedName>
</protein>
<comment type="similarity">
    <text evidence="2">Belongs to the IQD family.</text>
</comment>
<reference evidence="5 6" key="1">
    <citation type="journal article" date="2019" name="Plant Biotechnol. J.">
        <title>The red bayberry genome and genetic basis of sex determination.</title>
        <authorList>
            <person name="Jia H.M."/>
            <person name="Jia H.J."/>
            <person name="Cai Q.L."/>
            <person name="Wang Y."/>
            <person name="Zhao H.B."/>
            <person name="Yang W.F."/>
            <person name="Wang G.Y."/>
            <person name="Li Y.H."/>
            <person name="Zhan D.L."/>
            <person name="Shen Y.T."/>
            <person name="Niu Q.F."/>
            <person name="Chang L."/>
            <person name="Qiu J."/>
            <person name="Zhao L."/>
            <person name="Xie H.B."/>
            <person name="Fu W.Y."/>
            <person name="Jin J."/>
            <person name="Li X.W."/>
            <person name="Jiao Y."/>
            <person name="Zhou C.C."/>
            <person name="Tu T."/>
            <person name="Chai C.Y."/>
            <person name="Gao J.L."/>
            <person name="Fan L.J."/>
            <person name="van de Weg E."/>
            <person name="Wang J.Y."/>
            <person name="Gao Z.S."/>
        </authorList>
    </citation>
    <scope>NUCLEOTIDE SEQUENCE [LARGE SCALE GENOMIC DNA]</scope>
    <source>
        <tissue evidence="5">Leaves</tissue>
    </source>
</reference>
<dbReference type="AlphaFoldDB" id="A0A6A1UNC0"/>
<dbReference type="InterPro" id="IPR027417">
    <property type="entry name" value="P-loop_NTPase"/>
</dbReference>
<feature type="compositionally biased region" description="Low complexity" evidence="4">
    <location>
        <begin position="113"/>
        <end position="124"/>
    </location>
</feature>
<feature type="compositionally biased region" description="Polar residues" evidence="4">
    <location>
        <begin position="411"/>
        <end position="426"/>
    </location>
</feature>
<accession>A0A6A1UNC0</accession>
<feature type="region of interest" description="Disordered" evidence="4">
    <location>
        <begin position="271"/>
        <end position="327"/>
    </location>
</feature>